<dbReference type="RefSeq" id="WP_234623434.1">
    <property type="nucleotide sequence ID" value="NZ_JAHWXT010000003.1"/>
</dbReference>
<protein>
    <submittedName>
        <fullName evidence="2">Uncharacterized protein</fullName>
    </submittedName>
</protein>
<evidence type="ECO:0000313" key="3">
    <source>
        <dbReference type="Proteomes" id="UP000887320"/>
    </source>
</evidence>
<evidence type="ECO:0000313" key="2">
    <source>
        <dbReference type="EMBL" id="MCF0265096.1"/>
    </source>
</evidence>
<proteinExistence type="predicted"/>
<dbReference type="Proteomes" id="UP000887320">
    <property type="component" value="Unassembled WGS sequence"/>
</dbReference>
<evidence type="ECO:0000256" key="1">
    <source>
        <dbReference type="SAM" id="SignalP"/>
    </source>
</evidence>
<feature type="chain" id="PRO_5036487951" evidence="1">
    <location>
        <begin position="21"/>
        <end position="177"/>
    </location>
</feature>
<organism evidence="2 3">
    <name type="scientific">Acinetobacter guillouiae</name>
    <name type="common">Acinetobacter genomosp. 11</name>
    <dbReference type="NCBI Taxonomy" id="106649"/>
    <lineage>
        <taxon>Bacteria</taxon>
        <taxon>Pseudomonadati</taxon>
        <taxon>Pseudomonadota</taxon>
        <taxon>Gammaproteobacteria</taxon>
        <taxon>Moraxellales</taxon>
        <taxon>Moraxellaceae</taxon>
        <taxon>Acinetobacter</taxon>
    </lineage>
</organism>
<sequence>MIKTIYAVILFLIILNPAQAEELSCQQDYPKIIASDLDQLGQDLKKNDYSFMQQKTHPSLINYVGGAEAYQQLLQYAQNLLAKSQVEIVNVQSKPPLYSYIVDREEICFVPKTITMKVAGQIQAASPSFMVAIRPLQSHQWTYLDGEGLKNNPQMLFTLFPNFPKDVELPFQTDAIK</sequence>
<comment type="caution">
    <text evidence="2">The sequence shown here is derived from an EMBL/GenBank/DDBJ whole genome shotgun (WGS) entry which is preliminary data.</text>
</comment>
<dbReference type="EMBL" id="JAHWXT010000003">
    <property type="protein sequence ID" value="MCF0265096.1"/>
    <property type="molecule type" value="Genomic_DNA"/>
</dbReference>
<accession>A0A8X8GI15</accession>
<reference evidence="2" key="1">
    <citation type="submission" date="2021-07" db="EMBL/GenBank/DDBJ databases">
        <authorList>
            <person name="Fernandez M."/>
            <person name="Pereira P."/>
            <person name="Torres Tejerizo G.A."/>
            <person name="Gonzalez P."/>
            <person name="Agostini E."/>
        </authorList>
    </citation>
    <scope>NUCLEOTIDE SEQUENCE</scope>
    <source>
        <strain evidence="2">SFC 500-1A</strain>
    </source>
</reference>
<feature type="signal peptide" evidence="1">
    <location>
        <begin position="1"/>
        <end position="20"/>
    </location>
</feature>
<name>A0A8X8GI15_ACIGI</name>
<keyword evidence="1" id="KW-0732">Signal</keyword>
<gene>
    <name evidence="2" type="ORF">KW868_11600</name>
</gene>
<dbReference type="AlphaFoldDB" id="A0A8X8GI15"/>